<dbReference type="GO" id="GO:0020037">
    <property type="term" value="F:heme binding"/>
    <property type="evidence" value="ECO:0007669"/>
    <property type="project" value="InterPro"/>
</dbReference>
<comment type="cofactor">
    <cofactor evidence="1 8">
        <name>heme</name>
        <dbReference type="ChEBI" id="CHEBI:30413"/>
    </cofactor>
</comment>
<dbReference type="InterPro" id="IPR050121">
    <property type="entry name" value="Cytochrome_P450_monoxygenase"/>
</dbReference>
<gene>
    <name evidence="10" type="ORF">SEPMUDRAFT_149803</name>
</gene>
<evidence type="ECO:0000256" key="3">
    <source>
        <dbReference type="ARBA" id="ARBA00022617"/>
    </source>
</evidence>
<dbReference type="CDD" id="cd11051">
    <property type="entry name" value="CYP59-like"/>
    <property type="match status" value="1"/>
</dbReference>
<dbReference type="GO" id="GO:0005506">
    <property type="term" value="F:iron ion binding"/>
    <property type="evidence" value="ECO:0007669"/>
    <property type="project" value="InterPro"/>
</dbReference>
<dbReference type="GO" id="GO:0016705">
    <property type="term" value="F:oxidoreductase activity, acting on paired donors, with incorporation or reduction of molecular oxygen"/>
    <property type="evidence" value="ECO:0007669"/>
    <property type="project" value="InterPro"/>
</dbReference>
<evidence type="ECO:0000313" key="11">
    <source>
        <dbReference type="Proteomes" id="UP000016931"/>
    </source>
</evidence>
<dbReference type="Proteomes" id="UP000016931">
    <property type="component" value="Unassembled WGS sequence"/>
</dbReference>
<sequence>MYELLESNLVQAAFGAILVGYVLKFLVKGYQVRRQRRSLPGPPATSWLWGDLKTMGEVAMSLPRRVHPHVFPTFIRKKFNYTRSFMFLDVWPVNSPMIAIMDPAICQYFTVEHTTEKADSLPHFLYALAGKDDMVSANGNVWKKWRTMFNPGFSTQHLLTLVPGIVDDALVYVEKLTEHAHKQDLFRLEEDTTRLTVDVIGKVVLDVRFNMQRGEDECINALREQVHYLPNETLNPFAMWHPYGMYKRWKNDRIMKRYIGKMLDERFASKEVVNEKNQRKRTIIDLALDSYISSGGDVEEKLDSSATTNLPQVMDAEFREGAITQIRVCLFAGHDTTSSTICYAYHLLQKHPQCLQRIREEHEAILGPVSQAAERIKQDPKILHKLEYTLCVIKEALRLFPAASAPRKGKKGLFLTDPQTGEKFSTEGWMIWLVHYGLGHSEDVWGPTAKEFRPERFLPENASGIPEGAFRSFEMGKRDCLGQNLALLESRIILGLTCRQFEFDVALDEKSLKDIGRDGSFYAKDHSFRQGKQDVDGEELYQVLVGAAKPREGMPCRARMVEWKP</sequence>
<dbReference type="PRINTS" id="PR00385">
    <property type="entry name" value="P450"/>
</dbReference>
<feature type="binding site" description="axial binding residue" evidence="8">
    <location>
        <position position="480"/>
    </location>
    <ligand>
        <name>heme</name>
        <dbReference type="ChEBI" id="CHEBI:30413"/>
    </ligand>
    <ligandPart>
        <name>Fe</name>
        <dbReference type="ChEBI" id="CHEBI:18248"/>
    </ligandPart>
</feature>
<evidence type="ECO:0000256" key="9">
    <source>
        <dbReference type="SAM" id="Phobius"/>
    </source>
</evidence>
<dbReference type="InterPro" id="IPR002401">
    <property type="entry name" value="Cyt_P450_E_grp-I"/>
</dbReference>
<keyword evidence="5" id="KW-0560">Oxidoreductase</keyword>
<dbReference type="OMA" id="LHHNDLV"/>
<dbReference type="RefSeq" id="XP_016760117.1">
    <property type="nucleotide sequence ID" value="XM_016905778.1"/>
</dbReference>
<evidence type="ECO:0000313" key="10">
    <source>
        <dbReference type="EMBL" id="EMF11996.1"/>
    </source>
</evidence>
<evidence type="ECO:0000256" key="1">
    <source>
        <dbReference type="ARBA" id="ARBA00001971"/>
    </source>
</evidence>
<keyword evidence="6 8" id="KW-0408">Iron</keyword>
<protein>
    <submittedName>
        <fullName evidence="10">Cytochrome P450</fullName>
    </submittedName>
</protein>
<dbReference type="InterPro" id="IPR036396">
    <property type="entry name" value="Cyt_P450_sf"/>
</dbReference>
<dbReference type="HOGENOM" id="CLU_020492_1_0_1"/>
<evidence type="ECO:0000256" key="7">
    <source>
        <dbReference type="ARBA" id="ARBA00023033"/>
    </source>
</evidence>
<organism evidence="10 11">
    <name type="scientific">Sphaerulina musiva (strain SO2202)</name>
    <name type="common">Poplar stem canker fungus</name>
    <name type="synonym">Septoria musiva</name>
    <dbReference type="NCBI Taxonomy" id="692275"/>
    <lineage>
        <taxon>Eukaryota</taxon>
        <taxon>Fungi</taxon>
        <taxon>Dikarya</taxon>
        <taxon>Ascomycota</taxon>
        <taxon>Pezizomycotina</taxon>
        <taxon>Dothideomycetes</taxon>
        <taxon>Dothideomycetidae</taxon>
        <taxon>Mycosphaerellales</taxon>
        <taxon>Mycosphaerellaceae</taxon>
        <taxon>Sphaerulina</taxon>
    </lineage>
</organism>
<dbReference type="PANTHER" id="PTHR24305:SF107">
    <property type="entry name" value="P450, PUTATIVE (EUROFUNG)-RELATED"/>
    <property type="match status" value="1"/>
</dbReference>
<comment type="pathway">
    <text evidence="2">Secondary metabolite biosynthesis.</text>
</comment>
<dbReference type="EMBL" id="KB456265">
    <property type="protein sequence ID" value="EMF11996.1"/>
    <property type="molecule type" value="Genomic_DNA"/>
</dbReference>
<accession>N1QLB6</accession>
<dbReference type="PANTHER" id="PTHR24305">
    <property type="entry name" value="CYTOCHROME P450"/>
    <property type="match status" value="1"/>
</dbReference>
<keyword evidence="3 8" id="KW-0349">Heme</keyword>
<dbReference type="PRINTS" id="PR00463">
    <property type="entry name" value="EP450I"/>
</dbReference>
<dbReference type="Pfam" id="PF00067">
    <property type="entry name" value="p450"/>
    <property type="match status" value="1"/>
</dbReference>
<keyword evidence="7" id="KW-0503">Monooxygenase</keyword>
<dbReference type="SUPFAM" id="SSF48264">
    <property type="entry name" value="Cytochrome P450"/>
    <property type="match status" value="1"/>
</dbReference>
<keyword evidence="9" id="KW-0472">Membrane</keyword>
<keyword evidence="9" id="KW-0812">Transmembrane</keyword>
<dbReference type="InterPro" id="IPR001128">
    <property type="entry name" value="Cyt_P450"/>
</dbReference>
<keyword evidence="4 8" id="KW-0479">Metal-binding</keyword>
<dbReference type="eggNOG" id="KOG0157">
    <property type="taxonomic scope" value="Eukaryota"/>
</dbReference>
<keyword evidence="9" id="KW-1133">Transmembrane helix</keyword>
<proteinExistence type="predicted"/>
<evidence type="ECO:0000256" key="4">
    <source>
        <dbReference type="ARBA" id="ARBA00022723"/>
    </source>
</evidence>
<dbReference type="GeneID" id="27902915"/>
<evidence type="ECO:0000256" key="2">
    <source>
        <dbReference type="ARBA" id="ARBA00005179"/>
    </source>
</evidence>
<dbReference type="GO" id="GO:0004497">
    <property type="term" value="F:monooxygenase activity"/>
    <property type="evidence" value="ECO:0007669"/>
    <property type="project" value="UniProtKB-KW"/>
</dbReference>
<evidence type="ECO:0000256" key="5">
    <source>
        <dbReference type="ARBA" id="ARBA00023002"/>
    </source>
</evidence>
<reference evidence="10 11" key="1">
    <citation type="journal article" date="2012" name="PLoS Pathog.">
        <title>Diverse lifestyles and strategies of plant pathogenesis encoded in the genomes of eighteen Dothideomycetes fungi.</title>
        <authorList>
            <person name="Ohm R.A."/>
            <person name="Feau N."/>
            <person name="Henrissat B."/>
            <person name="Schoch C.L."/>
            <person name="Horwitz B.A."/>
            <person name="Barry K.W."/>
            <person name="Condon B.J."/>
            <person name="Copeland A.C."/>
            <person name="Dhillon B."/>
            <person name="Glaser F."/>
            <person name="Hesse C.N."/>
            <person name="Kosti I."/>
            <person name="LaButti K."/>
            <person name="Lindquist E.A."/>
            <person name="Lucas S."/>
            <person name="Salamov A.A."/>
            <person name="Bradshaw R.E."/>
            <person name="Ciuffetti L."/>
            <person name="Hamelin R.C."/>
            <person name="Kema G.H.J."/>
            <person name="Lawrence C."/>
            <person name="Scott J.A."/>
            <person name="Spatafora J.W."/>
            <person name="Turgeon B.G."/>
            <person name="de Wit P.J.G.M."/>
            <person name="Zhong S."/>
            <person name="Goodwin S.B."/>
            <person name="Grigoriev I.V."/>
        </authorList>
    </citation>
    <scope>NUCLEOTIDE SEQUENCE [LARGE SCALE GENOMIC DNA]</scope>
    <source>
        <strain evidence="10 11">SO2202</strain>
    </source>
</reference>
<name>N1QLB6_SPHMS</name>
<dbReference type="Gene3D" id="1.10.630.10">
    <property type="entry name" value="Cytochrome P450"/>
    <property type="match status" value="1"/>
</dbReference>
<evidence type="ECO:0000256" key="8">
    <source>
        <dbReference type="PIRSR" id="PIRSR602401-1"/>
    </source>
</evidence>
<evidence type="ECO:0000256" key="6">
    <source>
        <dbReference type="ARBA" id="ARBA00023004"/>
    </source>
</evidence>
<dbReference type="OrthoDB" id="10029320at2759"/>
<feature type="transmembrane region" description="Helical" evidence="9">
    <location>
        <begin position="12"/>
        <end position="30"/>
    </location>
</feature>
<dbReference type="STRING" id="692275.N1QLB6"/>
<keyword evidence="11" id="KW-1185">Reference proteome</keyword>
<dbReference type="AlphaFoldDB" id="N1QLB6"/>